<dbReference type="Pfam" id="PF01367">
    <property type="entry name" value="5_3_exonuc"/>
    <property type="match status" value="1"/>
</dbReference>
<evidence type="ECO:0000256" key="7">
    <source>
        <dbReference type="ARBA" id="ARBA00022705"/>
    </source>
</evidence>
<dbReference type="CDD" id="cd06139">
    <property type="entry name" value="DNA_polA_I_Ecoli_like_exo"/>
    <property type="match status" value="1"/>
</dbReference>
<evidence type="ECO:0000256" key="5">
    <source>
        <dbReference type="ARBA" id="ARBA00022679"/>
    </source>
</evidence>
<dbReference type="InterPro" id="IPR002562">
    <property type="entry name" value="3'-5'_exonuclease_dom"/>
</dbReference>
<feature type="domain" description="3'-5' exonuclease" evidence="18">
    <location>
        <begin position="312"/>
        <end position="502"/>
    </location>
</feature>
<evidence type="ECO:0000259" key="19">
    <source>
        <dbReference type="SMART" id="SM00475"/>
    </source>
</evidence>
<dbReference type="SUPFAM" id="SSF47807">
    <property type="entry name" value="5' to 3' exonuclease, C-terminal subdomain"/>
    <property type="match status" value="1"/>
</dbReference>
<dbReference type="InterPro" id="IPR020046">
    <property type="entry name" value="5-3_exonucl_a-hlix_arch_N"/>
</dbReference>
<dbReference type="CDD" id="cd09898">
    <property type="entry name" value="H3TH_53EXO"/>
    <property type="match status" value="1"/>
</dbReference>
<evidence type="ECO:0000256" key="14">
    <source>
        <dbReference type="ARBA" id="ARBA00023204"/>
    </source>
</evidence>
<dbReference type="RefSeq" id="WP_317228126.1">
    <property type="nucleotide sequence ID" value="NZ_JAWJEJ010000002.1"/>
</dbReference>
<sequence>MPHLYLVDGSGYIFRAYHRLPPLTNKHGEPVGAVYGYTTMLWKLVDELNKADGPTHMAVILDKSEHTFRNEMYDQYKAHRPPAPEDLVPQFPMIRDATRAFSLPCIEEAGWEADDLIASYTKAALAQGWSVTIVSSDKDLMQLMTDPSVDMLDTMNNRRLGPKDTEEKFGVGPEKLGEVLALMGDSVDNVPGVKGIGPKTAAKLILEYGDVEGVLAAAPDMKPSKMRDNLIEHAEMARLSRKLVELACDVPLPDPLDELELKGIPDAPLRAFLEHHGFRTLLNRLSAVADAPVEKHETPGLPEDPPCDHDAYETVVTEADLDRWITQATHQGWVAIDTETSELDAMRAGLCGVSMALAPNRACYIPLTHGGSDMFAEKPVQLDKPLVLAKLKVLLEDPAVLKIGHNLKYDLIVLRQRGIDVAPYDDTIVMSFDLDAGLHGHGMDELAATHLTHSCIAFKDVVGTGKKQLSFREVDLKAATRYAAEDADVTLRLWQRLKPRLAYESVTRVYEMVDRALVSVIAGMEREGVKVDAATLARLSDEFSRQMATLEEEIHAIAGFKFTIGSPKQLGDVLFDKMGIKGGRKGKSGVYSTDVNELERIAADKDSPGREMVVKVLDWRQLSKLKSTYTDALQAQINPETGRVHTSYSLTGAQTGRLSSTDPNLQNIPIRTEVGRQIRDAFVAEPGNVILAADYSQIELRLAAHIADVPALRTAFENGDDIHSMTAMELFGEVNRDTRGRAKTINFAILYGISRWGLAGRLDVTPDEAQDMINRYFERFPGINNYIVSTTEEVRARGYTTTLFGRKTHFPRIKSSVQHERQGAERAAINAPIQGTSADIIKRAMARMGPALLDAGLPKVRMLMQVHDELVFELPEADVEKARGVIERVMATAAEPAIKLTVPLGVEIGVGPSWGAAH</sequence>
<dbReference type="Gene3D" id="3.40.50.1010">
    <property type="entry name" value="5'-nuclease"/>
    <property type="match status" value="1"/>
</dbReference>
<keyword evidence="11 17" id="KW-0269">Exonuclease</keyword>
<dbReference type="InterPro" id="IPR036279">
    <property type="entry name" value="5-3_exonuclease_C_sf"/>
</dbReference>
<keyword evidence="8" id="KW-0540">Nuclease</keyword>
<dbReference type="PANTHER" id="PTHR10133:SF27">
    <property type="entry name" value="DNA POLYMERASE NU"/>
    <property type="match status" value="1"/>
</dbReference>
<dbReference type="Gene3D" id="3.30.70.370">
    <property type="match status" value="1"/>
</dbReference>
<protein>
    <recommendedName>
        <fullName evidence="4 16">DNA polymerase I</fullName>
        <ecNumber evidence="3 16">2.7.7.7</ecNumber>
    </recommendedName>
</protein>
<dbReference type="InterPro" id="IPR018320">
    <property type="entry name" value="DNA_polymerase_1"/>
</dbReference>
<evidence type="ECO:0000256" key="2">
    <source>
        <dbReference type="ARBA" id="ARBA00011541"/>
    </source>
</evidence>
<evidence type="ECO:0000256" key="16">
    <source>
        <dbReference type="NCBIfam" id="TIGR00593"/>
    </source>
</evidence>
<dbReference type="CDD" id="cd08637">
    <property type="entry name" value="DNA_pol_A_pol_I_C"/>
    <property type="match status" value="1"/>
</dbReference>
<dbReference type="InterPro" id="IPR020045">
    <property type="entry name" value="DNA_polI_H3TH"/>
</dbReference>
<comment type="subunit">
    <text evidence="2">Single-chain monomer with multiple functions.</text>
</comment>
<keyword evidence="22" id="KW-1185">Reference proteome</keyword>
<dbReference type="SUPFAM" id="SSF53098">
    <property type="entry name" value="Ribonuclease H-like"/>
    <property type="match status" value="1"/>
</dbReference>
<dbReference type="Pfam" id="PF02739">
    <property type="entry name" value="5_3_exonuc_N"/>
    <property type="match status" value="1"/>
</dbReference>
<dbReference type="Gene3D" id="1.10.150.20">
    <property type="entry name" value="5' to 3' exonuclease, C-terminal subdomain"/>
    <property type="match status" value="2"/>
</dbReference>
<organism evidence="21 22">
    <name type="scientific">Sphingomonas agrestis</name>
    <dbReference type="NCBI Taxonomy" id="3080540"/>
    <lineage>
        <taxon>Bacteria</taxon>
        <taxon>Pseudomonadati</taxon>
        <taxon>Pseudomonadota</taxon>
        <taxon>Alphaproteobacteria</taxon>
        <taxon>Sphingomonadales</taxon>
        <taxon>Sphingomonadaceae</taxon>
        <taxon>Sphingomonas</taxon>
    </lineage>
</organism>
<comment type="similarity">
    <text evidence="1 17">Belongs to the DNA polymerase type-A family.</text>
</comment>
<dbReference type="Pfam" id="PF00476">
    <property type="entry name" value="DNA_pol_A"/>
    <property type="match status" value="1"/>
</dbReference>
<dbReference type="InterPro" id="IPR008918">
    <property type="entry name" value="HhH2"/>
</dbReference>
<dbReference type="EMBL" id="JAWJEJ010000002">
    <property type="protein sequence ID" value="MDV3458962.1"/>
    <property type="molecule type" value="Genomic_DNA"/>
</dbReference>
<dbReference type="InterPro" id="IPR012337">
    <property type="entry name" value="RNaseH-like_sf"/>
</dbReference>
<comment type="caution">
    <text evidence="21">The sequence shown here is derived from an EMBL/GenBank/DDBJ whole genome shotgun (WGS) entry which is preliminary data.</text>
</comment>
<dbReference type="CDD" id="cd09859">
    <property type="entry name" value="PIN_53EXO"/>
    <property type="match status" value="1"/>
</dbReference>
<keyword evidence="7 17" id="KW-0235">DNA replication</keyword>
<dbReference type="PANTHER" id="PTHR10133">
    <property type="entry name" value="DNA POLYMERASE I"/>
    <property type="match status" value="1"/>
</dbReference>
<dbReference type="InterPro" id="IPR029060">
    <property type="entry name" value="PIN-like_dom_sf"/>
</dbReference>
<evidence type="ECO:0000256" key="4">
    <source>
        <dbReference type="ARBA" id="ARBA00020311"/>
    </source>
</evidence>
<dbReference type="SMART" id="SM00475">
    <property type="entry name" value="53EXOc"/>
    <property type="match status" value="1"/>
</dbReference>
<evidence type="ECO:0000256" key="9">
    <source>
        <dbReference type="ARBA" id="ARBA00022763"/>
    </source>
</evidence>
<keyword evidence="9 17" id="KW-0227">DNA damage</keyword>
<evidence type="ECO:0000256" key="6">
    <source>
        <dbReference type="ARBA" id="ARBA00022695"/>
    </source>
</evidence>
<evidence type="ECO:0000313" key="21">
    <source>
        <dbReference type="EMBL" id="MDV3458962.1"/>
    </source>
</evidence>
<dbReference type="GO" id="GO:0003887">
    <property type="term" value="F:DNA-directed DNA polymerase activity"/>
    <property type="evidence" value="ECO:0007669"/>
    <property type="project" value="UniProtKB-EC"/>
</dbReference>
<dbReference type="InterPro" id="IPR043502">
    <property type="entry name" value="DNA/RNA_pol_sf"/>
</dbReference>
<dbReference type="EC" id="2.7.7.7" evidence="3 16"/>
<dbReference type="InterPro" id="IPR019760">
    <property type="entry name" value="DNA-dir_DNA_pol_A_CS"/>
</dbReference>
<accession>A0ABU3YCQ3</accession>
<dbReference type="Proteomes" id="UP001273531">
    <property type="component" value="Unassembled WGS sequence"/>
</dbReference>
<dbReference type="InterPro" id="IPR001098">
    <property type="entry name" value="DNA-dir_DNA_pol_A_palm_dom"/>
</dbReference>
<evidence type="ECO:0000256" key="10">
    <source>
        <dbReference type="ARBA" id="ARBA00022801"/>
    </source>
</evidence>
<feature type="domain" description="5'-3' exonuclease" evidence="19">
    <location>
        <begin position="1"/>
        <end position="262"/>
    </location>
</feature>
<keyword evidence="6 17" id="KW-0548">Nucleotidyltransferase</keyword>
<evidence type="ECO:0000256" key="8">
    <source>
        <dbReference type="ARBA" id="ARBA00022722"/>
    </source>
</evidence>
<evidence type="ECO:0000256" key="3">
    <source>
        <dbReference type="ARBA" id="ARBA00012417"/>
    </source>
</evidence>
<dbReference type="NCBIfam" id="TIGR00593">
    <property type="entry name" value="pola"/>
    <property type="match status" value="1"/>
</dbReference>
<evidence type="ECO:0000256" key="12">
    <source>
        <dbReference type="ARBA" id="ARBA00022932"/>
    </source>
</evidence>
<evidence type="ECO:0000259" key="18">
    <source>
        <dbReference type="SMART" id="SM00474"/>
    </source>
</evidence>
<dbReference type="SUPFAM" id="SSF56672">
    <property type="entry name" value="DNA/RNA polymerases"/>
    <property type="match status" value="1"/>
</dbReference>
<evidence type="ECO:0000256" key="15">
    <source>
        <dbReference type="ARBA" id="ARBA00049244"/>
    </source>
</evidence>
<keyword evidence="13 17" id="KW-0238">DNA-binding</keyword>
<feature type="domain" description="DNA-directed DNA polymerase family A palm" evidence="20">
    <location>
        <begin position="675"/>
        <end position="878"/>
    </location>
</feature>
<dbReference type="SMART" id="SM00279">
    <property type="entry name" value="HhH2"/>
    <property type="match status" value="1"/>
</dbReference>
<dbReference type="SMART" id="SM00482">
    <property type="entry name" value="POLAc"/>
    <property type="match status" value="1"/>
</dbReference>
<evidence type="ECO:0000313" key="22">
    <source>
        <dbReference type="Proteomes" id="UP001273531"/>
    </source>
</evidence>
<gene>
    <name evidence="17 21" type="primary">polA</name>
    <name evidence="21" type="ORF">RZN05_18335</name>
</gene>
<dbReference type="InterPro" id="IPR002298">
    <property type="entry name" value="DNA_polymerase_A"/>
</dbReference>
<evidence type="ECO:0000256" key="17">
    <source>
        <dbReference type="RuleBase" id="RU004460"/>
    </source>
</evidence>
<dbReference type="PROSITE" id="PS00447">
    <property type="entry name" value="DNA_POLYMERASE_A"/>
    <property type="match status" value="1"/>
</dbReference>
<keyword evidence="5 17" id="KW-0808">Transferase</keyword>
<dbReference type="InterPro" id="IPR002421">
    <property type="entry name" value="5-3_exonuclease"/>
</dbReference>
<keyword evidence="10 17" id="KW-0378">Hydrolase</keyword>
<dbReference type="Gene3D" id="3.30.420.10">
    <property type="entry name" value="Ribonuclease H-like superfamily/Ribonuclease H"/>
    <property type="match status" value="1"/>
</dbReference>
<comment type="catalytic activity">
    <reaction evidence="15 17">
        <text>DNA(n) + a 2'-deoxyribonucleoside 5'-triphosphate = DNA(n+1) + diphosphate</text>
        <dbReference type="Rhea" id="RHEA:22508"/>
        <dbReference type="Rhea" id="RHEA-COMP:17339"/>
        <dbReference type="Rhea" id="RHEA-COMP:17340"/>
        <dbReference type="ChEBI" id="CHEBI:33019"/>
        <dbReference type="ChEBI" id="CHEBI:61560"/>
        <dbReference type="ChEBI" id="CHEBI:173112"/>
        <dbReference type="EC" id="2.7.7.7"/>
    </reaction>
</comment>
<dbReference type="Gene3D" id="1.20.1060.10">
    <property type="entry name" value="Taq DNA Polymerase, Chain T, domain 4"/>
    <property type="match status" value="1"/>
</dbReference>
<dbReference type="SUPFAM" id="SSF88723">
    <property type="entry name" value="PIN domain-like"/>
    <property type="match status" value="1"/>
</dbReference>
<name>A0ABU3YCQ3_9SPHN</name>
<comment type="function">
    <text evidence="17">In addition to polymerase activity, this DNA polymerase exhibits 3'-5' and 5'-3' exonuclease activity.</text>
</comment>
<evidence type="ECO:0000256" key="1">
    <source>
        <dbReference type="ARBA" id="ARBA00007705"/>
    </source>
</evidence>
<reference evidence="21 22" key="1">
    <citation type="submission" date="2023-10" db="EMBL/GenBank/DDBJ databases">
        <title>Sphingomonas sp. HF-S4 16S ribosomal RNA gene Genome sequencing and assembly.</title>
        <authorList>
            <person name="Lee H."/>
        </authorList>
    </citation>
    <scope>NUCLEOTIDE SEQUENCE [LARGE SCALE GENOMIC DNA]</scope>
    <source>
        <strain evidence="21 22">HF-S4</strain>
    </source>
</reference>
<evidence type="ECO:0000259" key="20">
    <source>
        <dbReference type="SMART" id="SM00482"/>
    </source>
</evidence>
<evidence type="ECO:0000256" key="11">
    <source>
        <dbReference type="ARBA" id="ARBA00022839"/>
    </source>
</evidence>
<dbReference type="NCBIfam" id="NF004397">
    <property type="entry name" value="PRK05755.1"/>
    <property type="match status" value="1"/>
</dbReference>
<proteinExistence type="inferred from homology"/>
<dbReference type="InterPro" id="IPR036397">
    <property type="entry name" value="RNaseH_sf"/>
</dbReference>
<keyword evidence="12 17" id="KW-0239">DNA-directed DNA polymerase</keyword>
<keyword evidence="14 17" id="KW-0234">DNA repair</keyword>
<dbReference type="SMART" id="SM00474">
    <property type="entry name" value="35EXOc"/>
    <property type="match status" value="1"/>
</dbReference>
<dbReference type="PRINTS" id="PR00868">
    <property type="entry name" value="DNAPOLI"/>
</dbReference>
<evidence type="ECO:0000256" key="13">
    <source>
        <dbReference type="ARBA" id="ARBA00023125"/>
    </source>
</evidence>
<dbReference type="Pfam" id="PF01612">
    <property type="entry name" value="DNA_pol_A_exo1"/>
    <property type="match status" value="1"/>
</dbReference>